<comment type="caution">
    <text evidence="1">The sequence shown here is derived from an EMBL/GenBank/DDBJ whole genome shotgun (WGS) entry which is preliminary data.</text>
</comment>
<reference evidence="1" key="1">
    <citation type="submission" date="2021-02" db="EMBL/GenBank/DDBJ databases">
        <authorList>
            <person name="Nowell W R."/>
        </authorList>
    </citation>
    <scope>NUCLEOTIDE SEQUENCE</scope>
</reference>
<dbReference type="PANTHER" id="PTHR36649">
    <property type="entry name" value="UBIQUITIN-LIKE DOMAIN-CONTAINING PROTEIN"/>
    <property type="match status" value="1"/>
</dbReference>
<protein>
    <submittedName>
        <fullName evidence="1">Uncharacterized protein</fullName>
    </submittedName>
</protein>
<dbReference type="PANTHER" id="PTHR36649:SF28">
    <property type="entry name" value="UBIQUITIN-LIKE DOMAIN-CONTAINING PROTEIN"/>
    <property type="match status" value="1"/>
</dbReference>
<gene>
    <name evidence="1" type="ORF">JYZ213_LOCUS15134</name>
</gene>
<dbReference type="EMBL" id="CAJNOG010000129">
    <property type="protein sequence ID" value="CAF0984907.1"/>
    <property type="molecule type" value="Genomic_DNA"/>
</dbReference>
<dbReference type="Proteomes" id="UP000663845">
    <property type="component" value="Unassembled WGS sequence"/>
</dbReference>
<evidence type="ECO:0000313" key="2">
    <source>
        <dbReference type="Proteomes" id="UP000663845"/>
    </source>
</evidence>
<evidence type="ECO:0000313" key="1">
    <source>
        <dbReference type="EMBL" id="CAF0984907.1"/>
    </source>
</evidence>
<name>A0A814FRM0_9BILA</name>
<dbReference type="AlphaFoldDB" id="A0A814FRM0"/>
<proteinExistence type="predicted"/>
<sequence length="439" mass="50403">MASNTLDGIWSVKIVYLPSSVTVQELANTFNVPFSRVRIPKVQQYNTYYAFINDFNSEQVARNFADQWSGSSVLGNIIKCSAVPRKDNDSLPYTPRFIVRTQPELSEEPIISEEKTYYEECKQYYQLTKMPLVSVSDEILTDNLALESVSFKFVIDENYNEFNIENFLSKMCNILNISRNDIDIRKIQKGSVILELEFMKKFGSGMKKIKMKAIYHAITDKLREEMGKQNQNSGHTYWTGALQDGRDRGDSPYYCPVGRKRYSFHVCDNFHEKVKGWCICYHGTKFSFGLSILLSGLKPATAISHGKGIYASPSIIYVSHPRYSKVREINLSEQSSFFKRGKYVQFALEYRVHPKYRKVVGCETLGAGKTIIDPNINNNIIEWVIDNNNKDIVDFNDPDASIICSGLMIRVTDNHPMFLPESHWWGQRASGQKCNIIYD</sequence>
<dbReference type="SUPFAM" id="SSF56399">
    <property type="entry name" value="ADP-ribosylation"/>
    <property type="match status" value="1"/>
</dbReference>
<accession>A0A814FRM0</accession>
<organism evidence="1 2">
    <name type="scientific">Adineta steineri</name>
    <dbReference type="NCBI Taxonomy" id="433720"/>
    <lineage>
        <taxon>Eukaryota</taxon>
        <taxon>Metazoa</taxon>
        <taxon>Spiralia</taxon>
        <taxon>Gnathifera</taxon>
        <taxon>Rotifera</taxon>
        <taxon>Eurotatoria</taxon>
        <taxon>Bdelloidea</taxon>
        <taxon>Adinetida</taxon>
        <taxon>Adinetidae</taxon>
        <taxon>Adineta</taxon>
    </lineage>
</organism>